<keyword evidence="7" id="KW-1185">Reference proteome</keyword>
<evidence type="ECO:0000256" key="4">
    <source>
        <dbReference type="ARBA" id="ARBA00023172"/>
    </source>
</evidence>
<evidence type="ECO:0000256" key="2">
    <source>
        <dbReference type="ARBA" id="ARBA00022908"/>
    </source>
</evidence>
<dbReference type="GO" id="GO:0003677">
    <property type="term" value="F:DNA binding"/>
    <property type="evidence" value="ECO:0007669"/>
    <property type="project" value="UniProtKB-KW"/>
</dbReference>
<dbReference type="Pfam" id="PF00589">
    <property type="entry name" value="Phage_integrase"/>
    <property type="match status" value="1"/>
</dbReference>
<dbReference type="EMBL" id="CABPRZ010000015">
    <property type="protein sequence ID" value="VVE30721.1"/>
    <property type="molecule type" value="Genomic_DNA"/>
</dbReference>
<evidence type="ECO:0000313" key="7">
    <source>
        <dbReference type="Proteomes" id="UP000414233"/>
    </source>
</evidence>
<evidence type="ECO:0000259" key="5">
    <source>
        <dbReference type="PROSITE" id="PS51898"/>
    </source>
</evidence>
<dbReference type="Proteomes" id="UP000414233">
    <property type="component" value="Unassembled WGS sequence"/>
</dbReference>
<proteinExistence type="inferred from homology"/>
<name>A0A5E4X304_9BURK</name>
<dbReference type="AlphaFoldDB" id="A0A5E4X304"/>
<dbReference type="InterPro" id="IPR002104">
    <property type="entry name" value="Integrase_catalytic"/>
</dbReference>
<keyword evidence="2" id="KW-0229">DNA integration</keyword>
<dbReference type="RefSeq" id="WP_150698364.1">
    <property type="nucleotide sequence ID" value="NZ_CABPRZ010000015.1"/>
</dbReference>
<dbReference type="PANTHER" id="PTHR30629">
    <property type="entry name" value="PROPHAGE INTEGRASE"/>
    <property type="match status" value="1"/>
</dbReference>
<keyword evidence="3" id="KW-0238">DNA-binding</keyword>
<dbReference type="GO" id="GO:0006310">
    <property type="term" value="P:DNA recombination"/>
    <property type="evidence" value="ECO:0007669"/>
    <property type="project" value="UniProtKB-KW"/>
</dbReference>
<accession>A0A5E4X304</accession>
<dbReference type="CDD" id="cd00801">
    <property type="entry name" value="INT_P4_C"/>
    <property type="match status" value="1"/>
</dbReference>
<dbReference type="OrthoDB" id="9775880at2"/>
<dbReference type="InterPro" id="IPR011010">
    <property type="entry name" value="DNA_brk_join_enz"/>
</dbReference>
<dbReference type="InterPro" id="IPR053876">
    <property type="entry name" value="Phage_int_M"/>
</dbReference>
<evidence type="ECO:0000256" key="3">
    <source>
        <dbReference type="ARBA" id="ARBA00023125"/>
    </source>
</evidence>
<evidence type="ECO:0000313" key="6">
    <source>
        <dbReference type="EMBL" id="VVE30721.1"/>
    </source>
</evidence>
<dbReference type="SUPFAM" id="SSF56349">
    <property type="entry name" value="DNA breaking-rejoining enzymes"/>
    <property type="match status" value="1"/>
</dbReference>
<dbReference type="Gene3D" id="1.10.150.130">
    <property type="match status" value="1"/>
</dbReference>
<organism evidence="6 7">
    <name type="scientific">Pandoraea terrae</name>
    <dbReference type="NCBI Taxonomy" id="1537710"/>
    <lineage>
        <taxon>Bacteria</taxon>
        <taxon>Pseudomonadati</taxon>
        <taxon>Pseudomonadota</taxon>
        <taxon>Betaproteobacteria</taxon>
        <taxon>Burkholderiales</taxon>
        <taxon>Burkholderiaceae</taxon>
        <taxon>Pandoraea</taxon>
    </lineage>
</organism>
<protein>
    <submittedName>
        <fullName evidence="6">Integrase</fullName>
    </submittedName>
</protein>
<dbReference type="InterPro" id="IPR013762">
    <property type="entry name" value="Integrase-like_cat_sf"/>
</dbReference>
<evidence type="ECO:0000256" key="1">
    <source>
        <dbReference type="ARBA" id="ARBA00008857"/>
    </source>
</evidence>
<dbReference type="Pfam" id="PF13356">
    <property type="entry name" value="Arm-DNA-bind_3"/>
    <property type="match status" value="1"/>
</dbReference>
<gene>
    <name evidence="6" type="ORF">PTE30175_03539</name>
</gene>
<dbReference type="InterPro" id="IPR050808">
    <property type="entry name" value="Phage_Integrase"/>
</dbReference>
<feature type="domain" description="Tyr recombinase" evidence="5">
    <location>
        <begin position="218"/>
        <end position="416"/>
    </location>
</feature>
<dbReference type="InterPro" id="IPR025166">
    <property type="entry name" value="Integrase_DNA_bind_dom"/>
</dbReference>
<dbReference type="Pfam" id="PF22022">
    <property type="entry name" value="Phage_int_M"/>
    <property type="match status" value="1"/>
</dbReference>
<sequence>MAKVTVKQLEAFNSDDIGSTIRDEGGLWGKVRKAGDSVSVTFWYRYRWGSKTRDCACGTWPNVKLPAIRATRDKARELVARGIDPNEQREADRHEREAADAARKVAQAAQDARLTVSQLFHNWAMTDLANRKDKGAETKRGLLKDVLPAIGARYADEIKRADLMKILDAVKTRGALRLANRLLAELRQMFGYAVVREIVTVDPTTGIEKKHVGGPNEERERTLSDKELRALSAALKAAGLLDCTQHAVMVLLATNARVGELIKACKTDIDLDACTWRIPPSNAKNDDAHLIYLSPFAVAHMTRLLALSHSKTWVLPASRDDGHIDQKSITKQIADRQLRFYDRKAHTKRTKQENALLLGDEKWTPHDLRRTGATIMQALGVLPAVIEACLNHREQNRMKRIYQRHDYAAEKREAWRLLGDRLDLLTRDDTSNVVVLAAKQ</sequence>
<reference evidence="6 7" key="1">
    <citation type="submission" date="2019-08" db="EMBL/GenBank/DDBJ databases">
        <authorList>
            <person name="Peeters C."/>
        </authorList>
    </citation>
    <scope>NUCLEOTIDE SEQUENCE [LARGE SCALE GENOMIC DNA]</scope>
    <source>
        <strain evidence="6 7">LMG 30175</strain>
    </source>
</reference>
<dbReference type="GO" id="GO:0015074">
    <property type="term" value="P:DNA integration"/>
    <property type="evidence" value="ECO:0007669"/>
    <property type="project" value="UniProtKB-KW"/>
</dbReference>
<dbReference type="PANTHER" id="PTHR30629:SF2">
    <property type="entry name" value="PROPHAGE INTEGRASE INTS-RELATED"/>
    <property type="match status" value="1"/>
</dbReference>
<keyword evidence="4" id="KW-0233">DNA recombination</keyword>
<dbReference type="Gene3D" id="3.30.160.390">
    <property type="entry name" value="Integrase, DNA-binding domain"/>
    <property type="match status" value="1"/>
</dbReference>
<comment type="similarity">
    <text evidence="1">Belongs to the 'phage' integrase family.</text>
</comment>
<dbReference type="InterPro" id="IPR010998">
    <property type="entry name" value="Integrase_recombinase_N"/>
</dbReference>
<dbReference type="PROSITE" id="PS51898">
    <property type="entry name" value="TYR_RECOMBINASE"/>
    <property type="match status" value="1"/>
</dbReference>
<dbReference type="Gene3D" id="1.10.443.10">
    <property type="entry name" value="Intergrase catalytic core"/>
    <property type="match status" value="1"/>
</dbReference>
<dbReference type="InterPro" id="IPR038488">
    <property type="entry name" value="Integrase_DNA-bd_sf"/>
</dbReference>